<accession>A0A383CBH8</accession>
<feature type="non-terminal residue" evidence="1">
    <location>
        <position position="1"/>
    </location>
</feature>
<reference evidence="1" key="1">
    <citation type="submission" date="2018-05" db="EMBL/GenBank/DDBJ databases">
        <authorList>
            <person name="Lanie J.A."/>
            <person name="Ng W.-L."/>
            <person name="Kazmierczak K.M."/>
            <person name="Andrzejewski T.M."/>
            <person name="Davidsen T.M."/>
            <person name="Wayne K.J."/>
            <person name="Tettelin H."/>
            <person name="Glass J.I."/>
            <person name="Rusch D."/>
            <person name="Podicherti R."/>
            <person name="Tsui H.-C.T."/>
            <person name="Winkler M.E."/>
        </authorList>
    </citation>
    <scope>NUCLEOTIDE SEQUENCE</scope>
</reference>
<proteinExistence type="predicted"/>
<gene>
    <name evidence="1" type="ORF">METZ01_LOCUS482375</name>
</gene>
<name>A0A383CBH8_9ZZZZ</name>
<organism evidence="1">
    <name type="scientific">marine metagenome</name>
    <dbReference type="NCBI Taxonomy" id="408172"/>
    <lineage>
        <taxon>unclassified sequences</taxon>
        <taxon>metagenomes</taxon>
        <taxon>ecological metagenomes</taxon>
    </lineage>
</organism>
<protein>
    <submittedName>
        <fullName evidence="1">Uncharacterized protein</fullName>
    </submittedName>
</protein>
<dbReference type="AlphaFoldDB" id="A0A383CBH8"/>
<sequence length="90" mass="10274">QHPGIITRVHGRESFRVGEAVETDRIGCLGGGHQRWWHCDADILEEGWLAPDEEVARELERLRELVWVRVTDGDEFQAARKRLLDPGTSS</sequence>
<dbReference type="EMBL" id="UINC01207441">
    <property type="protein sequence ID" value="SVE29521.1"/>
    <property type="molecule type" value="Genomic_DNA"/>
</dbReference>
<evidence type="ECO:0000313" key="1">
    <source>
        <dbReference type="EMBL" id="SVE29521.1"/>
    </source>
</evidence>